<accession>A0A2U1Q034</accession>
<evidence type="ECO:0000313" key="1">
    <source>
        <dbReference type="EMBL" id="PWA91398.1"/>
    </source>
</evidence>
<name>A0A2U1Q034_ARTAN</name>
<protein>
    <submittedName>
        <fullName evidence="1">Uncharacterized protein</fullName>
    </submittedName>
</protein>
<dbReference type="OrthoDB" id="764584at2759"/>
<keyword evidence="2" id="KW-1185">Reference proteome</keyword>
<dbReference type="Proteomes" id="UP000245207">
    <property type="component" value="Unassembled WGS sequence"/>
</dbReference>
<dbReference type="AlphaFoldDB" id="A0A2U1Q034"/>
<dbReference type="EMBL" id="PKPP01000546">
    <property type="protein sequence ID" value="PWA91398.1"/>
    <property type="molecule type" value="Genomic_DNA"/>
</dbReference>
<gene>
    <name evidence="1" type="ORF">CTI12_AA091070</name>
</gene>
<comment type="caution">
    <text evidence="1">The sequence shown here is derived from an EMBL/GenBank/DDBJ whole genome shotgun (WGS) entry which is preliminary data.</text>
</comment>
<reference evidence="1 2" key="1">
    <citation type="journal article" date="2018" name="Mol. Plant">
        <title>The genome of Artemisia annua provides insight into the evolution of Asteraceae family and artemisinin biosynthesis.</title>
        <authorList>
            <person name="Shen Q."/>
            <person name="Zhang L."/>
            <person name="Liao Z."/>
            <person name="Wang S."/>
            <person name="Yan T."/>
            <person name="Shi P."/>
            <person name="Liu M."/>
            <person name="Fu X."/>
            <person name="Pan Q."/>
            <person name="Wang Y."/>
            <person name="Lv Z."/>
            <person name="Lu X."/>
            <person name="Zhang F."/>
            <person name="Jiang W."/>
            <person name="Ma Y."/>
            <person name="Chen M."/>
            <person name="Hao X."/>
            <person name="Li L."/>
            <person name="Tang Y."/>
            <person name="Lv G."/>
            <person name="Zhou Y."/>
            <person name="Sun X."/>
            <person name="Brodelius P.E."/>
            <person name="Rose J.K.C."/>
            <person name="Tang K."/>
        </authorList>
    </citation>
    <scope>NUCLEOTIDE SEQUENCE [LARGE SCALE GENOMIC DNA]</scope>
    <source>
        <strain evidence="2">cv. Huhao1</strain>
        <tissue evidence="1">Leaf</tissue>
    </source>
</reference>
<sequence>MEIVTSAFDGSLKRTWRRRRYRRFSNSNKKGATTVMLGGRSRQFWRIKAIPRLRLKTLSPFKLLINLKNFYVKMMLRLAGSDYIFGSKNGPKALHSYSTEEFHNRLMYEISKNLFASRELASV</sequence>
<proteinExistence type="predicted"/>
<dbReference type="PANTHER" id="PTHR33702">
    <property type="entry name" value="BNAA09G40010D PROTEIN"/>
    <property type="match status" value="1"/>
</dbReference>
<dbReference type="PANTHER" id="PTHR33702:SF16">
    <property type="match status" value="1"/>
</dbReference>
<organism evidence="1 2">
    <name type="scientific">Artemisia annua</name>
    <name type="common">Sweet wormwood</name>
    <dbReference type="NCBI Taxonomy" id="35608"/>
    <lineage>
        <taxon>Eukaryota</taxon>
        <taxon>Viridiplantae</taxon>
        <taxon>Streptophyta</taxon>
        <taxon>Embryophyta</taxon>
        <taxon>Tracheophyta</taxon>
        <taxon>Spermatophyta</taxon>
        <taxon>Magnoliopsida</taxon>
        <taxon>eudicotyledons</taxon>
        <taxon>Gunneridae</taxon>
        <taxon>Pentapetalae</taxon>
        <taxon>asterids</taxon>
        <taxon>campanulids</taxon>
        <taxon>Asterales</taxon>
        <taxon>Asteraceae</taxon>
        <taxon>Asteroideae</taxon>
        <taxon>Anthemideae</taxon>
        <taxon>Artemisiinae</taxon>
        <taxon>Artemisia</taxon>
    </lineage>
</organism>
<evidence type="ECO:0000313" key="2">
    <source>
        <dbReference type="Proteomes" id="UP000245207"/>
    </source>
</evidence>